<dbReference type="Proteomes" id="UP000326994">
    <property type="component" value="Unassembled WGS sequence"/>
</dbReference>
<evidence type="ECO:0008006" key="3">
    <source>
        <dbReference type="Google" id="ProtNLM"/>
    </source>
</evidence>
<dbReference type="AlphaFoldDB" id="A0A5J4FT95"/>
<reference evidence="1 2" key="1">
    <citation type="submission" date="2019-08" db="EMBL/GenBank/DDBJ databases">
        <title>Ulvibacter marinistellae sp. nov., isolated from a starfish, Patiria pectinifera.</title>
        <authorList>
            <person name="Kawano K."/>
            <person name="Ushijima N."/>
            <person name="Kihara M."/>
            <person name="Itoh H."/>
        </authorList>
    </citation>
    <scope>NUCLEOTIDE SEQUENCE [LARGE SCALE GENOMIC DNA]</scope>
    <source>
        <strain evidence="1 2">KK4</strain>
    </source>
</reference>
<sequence length="210" mass="22981">MPKFITSTLLLLFLTATVHSQKILEKQYDAKSLKTLVINGNSVFEIHVIAESRNTISLKATIAGETSNDVMITEQDNQSKLQLGIKYAPYFTAINDKLSAHKVLSVILEYRIPEKMNVEIGSDIGSFWGRGVFKNLNVSLERGNCFISNYFGNATIMTLIGDVDIAVIGNVSGVGISKNGTVLNNLSRGHVTNISVESRDGNISLTQTEK</sequence>
<accession>A0A5J4FT95</accession>
<keyword evidence="2" id="KW-1185">Reference proteome</keyword>
<protein>
    <recommendedName>
        <fullName evidence="3">Adhesin domain-containing protein</fullName>
    </recommendedName>
</protein>
<dbReference type="EMBL" id="BKCF01000001">
    <property type="protein sequence ID" value="GEQ84733.1"/>
    <property type="molecule type" value="Genomic_DNA"/>
</dbReference>
<dbReference type="RefSeq" id="WP_151892678.1">
    <property type="nucleotide sequence ID" value="NZ_BKCF01000001.1"/>
</dbReference>
<comment type="caution">
    <text evidence="1">The sequence shown here is derived from an EMBL/GenBank/DDBJ whole genome shotgun (WGS) entry which is preliminary data.</text>
</comment>
<dbReference type="OrthoDB" id="1144071at2"/>
<name>A0A5J4FT95_9FLAO</name>
<evidence type="ECO:0000313" key="1">
    <source>
        <dbReference type="EMBL" id="GEQ84733.1"/>
    </source>
</evidence>
<evidence type="ECO:0000313" key="2">
    <source>
        <dbReference type="Proteomes" id="UP000326994"/>
    </source>
</evidence>
<proteinExistence type="predicted"/>
<organism evidence="1 2">
    <name type="scientific">Patiriisocius marinistellae</name>
    <dbReference type="NCBI Taxonomy" id="2494560"/>
    <lineage>
        <taxon>Bacteria</taxon>
        <taxon>Pseudomonadati</taxon>
        <taxon>Bacteroidota</taxon>
        <taxon>Flavobacteriia</taxon>
        <taxon>Flavobacteriales</taxon>
        <taxon>Flavobacteriaceae</taxon>
        <taxon>Patiriisocius</taxon>
    </lineage>
</organism>
<gene>
    <name evidence="1" type="ORF">ULMS_02410</name>
</gene>